<comment type="caution">
    <text evidence="1">The sequence shown here is derived from an EMBL/GenBank/DDBJ whole genome shotgun (WGS) entry which is preliminary data.</text>
</comment>
<sequence length="58" mass="6068">MTDPAELELEELIAAARQEIAQDAPGPMPIDTLLDGTKIDVLAVALALARALRAKGAE</sequence>
<organism evidence="1">
    <name type="scientific">marine sediment metagenome</name>
    <dbReference type="NCBI Taxonomy" id="412755"/>
    <lineage>
        <taxon>unclassified sequences</taxon>
        <taxon>metagenomes</taxon>
        <taxon>ecological metagenomes</taxon>
    </lineage>
</organism>
<evidence type="ECO:0000313" key="1">
    <source>
        <dbReference type="EMBL" id="KKL22102.1"/>
    </source>
</evidence>
<dbReference type="EMBL" id="LAZR01037478">
    <property type="protein sequence ID" value="KKL22102.1"/>
    <property type="molecule type" value="Genomic_DNA"/>
</dbReference>
<reference evidence="1" key="1">
    <citation type="journal article" date="2015" name="Nature">
        <title>Complex archaea that bridge the gap between prokaryotes and eukaryotes.</title>
        <authorList>
            <person name="Spang A."/>
            <person name="Saw J.H."/>
            <person name="Jorgensen S.L."/>
            <person name="Zaremba-Niedzwiedzka K."/>
            <person name="Martijn J."/>
            <person name="Lind A.E."/>
            <person name="van Eijk R."/>
            <person name="Schleper C."/>
            <person name="Guy L."/>
            <person name="Ettema T.J."/>
        </authorList>
    </citation>
    <scope>NUCLEOTIDE SEQUENCE</scope>
</reference>
<proteinExistence type="predicted"/>
<accession>A0A0F9C718</accession>
<protein>
    <submittedName>
        <fullName evidence="1">Uncharacterized protein</fullName>
    </submittedName>
</protein>
<name>A0A0F9C718_9ZZZZ</name>
<feature type="non-terminal residue" evidence="1">
    <location>
        <position position="58"/>
    </location>
</feature>
<gene>
    <name evidence="1" type="ORF">LCGC14_2438830</name>
</gene>
<dbReference type="AlphaFoldDB" id="A0A0F9C718"/>